<dbReference type="GO" id="GO:0016020">
    <property type="term" value="C:membrane"/>
    <property type="evidence" value="ECO:0007669"/>
    <property type="project" value="UniProtKB-SubCell"/>
</dbReference>
<accession>A0A4V1XBD5</accession>
<evidence type="ECO:0000256" key="3">
    <source>
        <dbReference type="ARBA" id="ARBA00022692"/>
    </source>
</evidence>
<name>A0A4V1XBD5_9PEZI</name>
<keyword evidence="3 8" id="KW-0812">Transmembrane</keyword>
<evidence type="ECO:0000256" key="9">
    <source>
        <dbReference type="SAM" id="SignalP"/>
    </source>
</evidence>
<dbReference type="Proteomes" id="UP000293360">
    <property type="component" value="Unassembled WGS sequence"/>
</dbReference>
<feature type="chain" id="PRO_5020410144" description="Cytochrome b561 domain-containing protein" evidence="9">
    <location>
        <begin position="22"/>
        <end position="466"/>
    </location>
</feature>
<keyword evidence="2" id="KW-0813">Transport</keyword>
<dbReference type="Gene3D" id="1.20.120.1770">
    <property type="match status" value="1"/>
</dbReference>
<protein>
    <recommendedName>
        <fullName evidence="14">Cytochrome b561 domain-containing protein</fullName>
    </recommendedName>
</protein>
<sequence>MTWTKLPLAGIIFHLLAIAITEPVQYCRFGHPDGEIDFCMGIIMHRNSTTDSHDLYLSMTVARSSALGWTAIGTGGEMAGSLMFIVYGDPKSGESPILSIRTADGHHQPRLVTPEDMGGADLRVLQADWMPAGSGAGLVQRSASPPAGPSGADYIAKLSVVCYACPRWPAAPIDALSPSQPWIWAWNDNQELDVFSFDAALAMHKHHAGNGGWGNFYVDMARSTSDAARRPSLPPLRPGVAQLGTSNTPIGSAGYLSSLRTKPLVVLHGCVMGAAFLFLFPLGVLLMRSGRANAFKLHWMFQLVSTAVMAIGVISGTVMSRERGFSTTHQWLGLFVALAVPVQGILGWRHHLAFIQIWRRTWISHVHIWMGRLVILVGWGNVLSGMILVGHGTAGLAGMSSLITSEAIALCMWLWIASRRAVSAPKGKADSGPATAWKRPGAEPYFAIEGSVDEDSDEDRGDIEKS</sequence>
<feature type="compositionally biased region" description="Acidic residues" evidence="7">
    <location>
        <begin position="451"/>
        <end position="466"/>
    </location>
</feature>
<feature type="transmembrane region" description="Helical" evidence="8">
    <location>
        <begin position="299"/>
        <end position="319"/>
    </location>
</feature>
<feature type="domain" description="DOMON" evidence="10">
    <location>
        <begin position="69"/>
        <end position="187"/>
    </location>
</feature>
<dbReference type="InterPro" id="IPR006593">
    <property type="entry name" value="Cyt_b561/ferric_Rdtase_TM"/>
</dbReference>
<keyword evidence="4" id="KW-0249">Electron transport</keyword>
<dbReference type="PANTHER" id="PTHR47797:SF3">
    <property type="entry name" value="CYTOCHROME B561 DOMAIN-CONTAINING PROTEIN"/>
    <property type="match status" value="1"/>
</dbReference>
<evidence type="ECO:0000313" key="12">
    <source>
        <dbReference type="EMBL" id="RYP05869.1"/>
    </source>
</evidence>
<dbReference type="InterPro" id="IPR005018">
    <property type="entry name" value="DOMON_domain"/>
</dbReference>
<dbReference type="Gene3D" id="2.60.40.1210">
    <property type="entry name" value="Cellobiose dehydrogenase, cytochrome domain"/>
    <property type="match status" value="1"/>
</dbReference>
<keyword evidence="5 8" id="KW-1133">Transmembrane helix</keyword>
<evidence type="ECO:0000256" key="6">
    <source>
        <dbReference type="ARBA" id="ARBA00023136"/>
    </source>
</evidence>
<evidence type="ECO:0000256" key="5">
    <source>
        <dbReference type="ARBA" id="ARBA00022989"/>
    </source>
</evidence>
<evidence type="ECO:0000259" key="10">
    <source>
        <dbReference type="SMART" id="SM00664"/>
    </source>
</evidence>
<evidence type="ECO:0000256" key="2">
    <source>
        <dbReference type="ARBA" id="ARBA00022448"/>
    </source>
</evidence>
<dbReference type="SMART" id="SM00665">
    <property type="entry name" value="B561"/>
    <property type="match status" value="1"/>
</dbReference>
<comment type="subcellular location">
    <subcellularLocation>
        <location evidence="1">Membrane</location>
    </subcellularLocation>
</comment>
<dbReference type="InterPro" id="IPR015920">
    <property type="entry name" value="Cellobiose_DH-like_cyt"/>
</dbReference>
<dbReference type="AlphaFoldDB" id="A0A4V1XBD5"/>
<evidence type="ECO:0000256" key="8">
    <source>
        <dbReference type="SAM" id="Phobius"/>
    </source>
</evidence>
<feature type="signal peptide" evidence="9">
    <location>
        <begin position="1"/>
        <end position="21"/>
    </location>
</feature>
<dbReference type="SMART" id="SM00664">
    <property type="entry name" value="DoH"/>
    <property type="match status" value="1"/>
</dbReference>
<dbReference type="EMBL" id="QJNU01000151">
    <property type="protein sequence ID" value="RYP05869.1"/>
    <property type="molecule type" value="Genomic_DNA"/>
</dbReference>
<reference evidence="12 13" key="1">
    <citation type="submission" date="2018-06" db="EMBL/GenBank/DDBJ databases">
        <title>Complete Genomes of Monosporascus.</title>
        <authorList>
            <person name="Robinson A.J."/>
            <person name="Natvig D.O."/>
        </authorList>
    </citation>
    <scope>NUCLEOTIDE SEQUENCE [LARGE SCALE GENOMIC DNA]</scope>
    <source>
        <strain evidence="12 13">CBS 110550</strain>
    </source>
</reference>
<evidence type="ECO:0000259" key="11">
    <source>
        <dbReference type="SMART" id="SM00665"/>
    </source>
</evidence>
<evidence type="ECO:0000256" key="1">
    <source>
        <dbReference type="ARBA" id="ARBA00004370"/>
    </source>
</evidence>
<comment type="caution">
    <text evidence="12">The sequence shown here is derived from an EMBL/GenBank/DDBJ whole genome shotgun (WGS) entry which is preliminary data.</text>
</comment>
<keyword evidence="13" id="KW-1185">Reference proteome</keyword>
<dbReference type="OrthoDB" id="19261at2759"/>
<feature type="region of interest" description="Disordered" evidence="7">
    <location>
        <begin position="425"/>
        <end position="466"/>
    </location>
</feature>
<keyword evidence="6 8" id="KW-0472">Membrane</keyword>
<dbReference type="STRING" id="155417.A0A4V1XBD5"/>
<dbReference type="CDD" id="cd08760">
    <property type="entry name" value="Cyt_b561_FRRS1_like"/>
    <property type="match status" value="1"/>
</dbReference>
<feature type="transmembrane region" description="Helical" evidence="8">
    <location>
        <begin position="395"/>
        <end position="416"/>
    </location>
</feature>
<feature type="transmembrane region" description="Helical" evidence="8">
    <location>
        <begin position="331"/>
        <end position="348"/>
    </location>
</feature>
<evidence type="ECO:0008006" key="14">
    <source>
        <dbReference type="Google" id="ProtNLM"/>
    </source>
</evidence>
<proteinExistence type="predicted"/>
<evidence type="ECO:0000256" key="7">
    <source>
        <dbReference type="SAM" id="MobiDB-lite"/>
    </source>
</evidence>
<dbReference type="SUPFAM" id="SSF49344">
    <property type="entry name" value="CBD9-like"/>
    <property type="match status" value="1"/>
</dbReference>
<gene>
    <name evidence="12" type="ORF">DL764_003512</name>
</gene>
<evidence type="ECO:0000256" key="4">
    <source>
        <dbReference type="ARBA" id="ARBA00022982"/>
    </source>
</evidence>
<feature type="domain" description="Cytochrome b561" evidence="11">
    <location>
        <begin position="267"/>
        <end position="386"/>
    </location>
</feature>
<dbReference type="CDD" id="cd09630">
    <property type="entry name" value="CDH_like_cytochrome"/>
    <property type="match status" value="1"/>
</dbReference>
<organism evidence="12 13">
    <name type="scientific">Monosporascus ibericus</name>
    <dbReference type="NCBI Taxonomy" id="155417"/>
    <lineage>
        <taxon>Eukaryota</taxon>
        <taxon>Fungi</taxon>
        <taxon>Dikarya</taxon>
        <taxon>Ascomycota</taxon>
        <taxon>Pezizomycotina</taxon>
        <taxon>Sordariomycetes</taxon>
        <taxon>Xylariomycetidae</taxon>
        <taxon>Xylariales</taxon>
        <taxon>Xylariales incertae sedis</taxon>
        <taxon>Monosporascus</taxon>
    </lineage>
</organism>
<dbReference type="PANTHER" id="PTHR47797">
    <property type="entry name" value="DEHYDROGENASE, PUTATIVE (AFU_ORTHOLOGUE AFUA_8G05805)-RELATED"/>
    <property type="match status" value="1"/>
</dbReference>
<feature type="transmembrane region" description="Helical" evidence="8">
    <location>
        <begin position="369"/>
        <end position="389"/>
    </location>
</feature>
<feature type="transmembrane region" description="Helical" evidence="8">
    <location>
        <begin position="265"/>
        <end position="287"/>
    </location>
</feature>
<dbReference type="Pfam" id="PF16010">
    <property type="entry name" value="CDH-cyt"/>
    <property type="match status" value="1"/>
</dbReference>
<keyword evidence="9" id="KW-0732">Signal</keyword>
<evidence type="ECO:0000313" key="13">
    <source>
        <dbReference type="Proteomes" id="UP000293360"/>
    </source>
</evidence>